<reference evidence="3 4" key="1">
    <citation type="submission" date="2014-11" db="EMBL/GenBank/DDBJ databases">
        <authorList>
            <person name="Zhu J."/>
            <person name="Qi W."/>
            <person name="Song R."/>
        </authorList>
    </citation>
    <scope>NUCLEOTIDE SEQUENCE [LARGE SCALE GENOMIC DNA]</scope>
</reference>
<dbReference type="Proteomes" id="UP000041254">
    <property type="component" value="Unassembled WGS sequence"/>
</dbReference>
<gene>
    <name evidence="3" type="ORF">Vbra_18083</name>
</gene>
<evidence type="ECO:0000256" key="2">
    <source>
        <dbReference type="SAM" id="SignalP"/>
    </source>
</evidence>
<feature type="signal peptide" evidence="2">
    <location>
        <begin position="1"/>
        <end position="23"/>
    </location>
</feature>
<dbReference type="InParanoid" id="A0A0G4GKA9"/>
<dbReference type="EMBL" id="CDMY01000698">
    <property type="protein sequence ID" value="CEM30427.1"/>
    <property type="molecule type" value="Genomic_DNA"/>
</dbReference>
<feature type="compositionally biased region" description="Basic and acidic residues" evidence="1">
    <location>
        <begin position="63"/>
        <end position="73"/>
    </location>
</feature>
<evidence type="ECO:0000313" key="4">
    <source>
        <dbReference type="Proteomes" id="UP000041254"/>
    </source>
</evidence>
<organism evidence="3 4">
    <name type="scientific">Vitrella brassicaformis (strain CCMP3155)</name>
    <dbReference type="NCBI Taxonomy" id="1169540"/>
    <lineage>
        <taxon>Eukaryota</taxon>
        <taxon>Sar</taxon>
        <taxon>Alveolata</taxon>
        <taxon>Colpodellida</taxon>
        <taxon>Vitrellaceae</taxon>
        <taxon>Vitrella</taxon>
    </lineage>
</organism>
<keyword evidence="2" id="KW-0732">Signal</keyword>
<keyword evidence="4" id="KW-1185">Reference proteome</keyword>
<dbReference type="VEuPathDB" id="CryptoDB:Vbra_18083"/>
<protein>
    <submittedName>
        <fullName evidence="3">Uncharacterized protein</fullName>
    </submittedName>
</protein>
<feature type="region of interest" description="Disordered" evidence="1">
    <location>
        <begin position="53"/>
        <end position="73"/>
    </location>
</feature>
<dbReference type="AlphaFoldDB" id="A0A0G4GKA9"/>
<sequence>MQHLSSQVLTSLIFASFDLLTDLAVPYVVVASGTLKRALMRCLSSWKVRHQHSNETPDTVTGEDTHNTEETITDKQPPAKLLSRLSTTVMSFYTGSSRTGASTLFSRQSLRSLSSFLDVPTRVVQFKLHPIFLRRLSDVREEHVSFLYTFKSHVSPIFWLISVDG</sequence>
<evidence type="ECO:0000313" key="3">
    <source>
        <dbReference type="EMBL" id="CEM30427.1"/>
    </source>
</evidence>
<proteinExistence type="predicted"/>
<accession>A0A0G4GKA9</accession>
<feature type="chain" id="PRO_5005190805" evidence="2">
    <location>
        <begin position="24"/>
        <end position="165"/>
    </location>
</feature>
<dbReference type="PhylomeDB" id="A0A0G4GKA9"/>
<evidence type="ECO:0000256" key="1">
    <source>
        <dbReference type="SAM" id="MobiDB-lite"/>
    </source>
</evidence>
<name>A0A0G4GKA9_VITBC</name>